<gene>
    <name evidence="1" type="ORF">CLV45_4566</name>
</gene>
<name>A0A2M9AQA1_9BACT</name>
<dbReference type="OrthoDB" id="1299654at2"/>
<proteinExistence type="predicted"/>
<evidence type="ECO:0000313" key="2">
    <source>
        <dbReference type="Proteomes" id="UP000228535"/>
    </source>
</evidence>
<organism evidence="1 2">
    <name type="scientific">Hymenobacter chitinivorans DSM 11115</name>
    <dbReference type="NCBI Taxonomy" id="1121954"/>
    <lineage>
        <taxon>Bacteria</taxon>
        <taxon>Pseudomonadati</taxon>
        <taxon>Bacteroidota</taxon>
        <taxon>Cytophagia</taxon>
        <taxon>Cytophagales</taxon>
        <taxon>Hymenobacteraceae</taxon>
        <taxon>Hymenobacter</taxon>
    </lineage>
</organism>
<dbReference type="AlphaFoldDB" id="A0A2M9AQA1"/>
<dbReference type="Proteomes" id="UP000228535">
    <property type="component" value="Unassembled WGS sequence"/>
</dbReference>
<accession>A0A2M9AQA1</accession>
<protein>
    <submittedName>
        <fullName evidence="1">Uncharacterized protein</fullName>
    </submittedName>
</protein>
<keyword evidence="2" id="KW-1185">Reference proteome</keyword>
<dbReference type="EMBL" id="PGFA01000005">
    <property type="protein sequence ID" value="PJJ47876.1"/>
    <property type="molecule type" value="Genomic_DNA"/>
</dbReference>
<dbReference type="RefSeq" id="WP_100338803.1">
    <property type="nucleotide sequence ID" value="NZ_PGFA01000005.1"/>
</dbReference>
<reference evidence="1 2" key="1">
    <citation type="submission" date="2017-11" db="EMBL/GenBank/DDBJ databases">
        <title>Genomic Encyclopedia of Archaeal and Bacterial Type Strains, Phase II (KMG-II): From Individual Species to Whole Genera.</title>
        <authorList>
            <person name="Goeker M."/>
        </authorList>
    </citation>
    <scope>NUCLEOTIDE SEQUENCE [LARGE SCALE GENOMIC DNA]</scope>
    <source>
        <strain evidence="1 2">DSM 11115</strain>
    </source>
</reference>
<sequence length="448" mass="49373">MFFLVRYVRKGGWLLGLALNFLPASSYGQQPTDVALAQQQLASFEAACRREAGRTWGKSLYGPVLLVEPASRRLLANVPDSAGLLHAEAGLYTGQLPAAVNIANTAVQWGGRRWSMLRWPLQVWPPPEDDAARLTLLAHEAFHRLQPQLGFRLPEADNAHLDEEQGRVYLLLELAALRQALTAPTAAAARPHVQAALAFRAYRRQLFPAAGANENTLELNEGLAEYTGQVVGAGPRPQATARLLHTLDYFTQDTVGSFVRSFAYYTVPLYGFLLRPQQPTWTRAVTARTDLTALFGKAFGATLPADLRAQTQAALPRYGGTALLRREQARERHRQQQLVLYRHQFLEAPHLEIPLRKMNMAFNPSTAMPLGAAGTVYPTLRVTDEWGVLEASAGALMGAHWEKVTVAYPTAEQPTVQGPGYTLTLNPGWQLHHDPTNGHCTLRKSTAP</sequence>
<evidence type="ECO:0000313" key="1">
    <source>
        <dbReference type="EMBL" id="PJJ47876.1"/>
    </source>
</evidence>
<comment type="caution">
    <text evidence="1">The sequence shown here is derived from an EMBL/GenBank/DDBJ whole genome shotgun (WGS) entry which is preliminary data.</text>
</comment>